<dbReference type="Pfam" id="PF13424">
    <property type="entry name" value="TPR_12"/>
    <property type="match status" value="1"/>
</dbReference>
<dbReference type="EMBL" id="FMCS01000017">
    <property type="protein sequence ID" value="SCF34209.1"/>
    <property type="molecule type" value="Genomic_DNA"/>
</dbReference>
<feature type="non-terminal residue" evidence="1">
    <location>
        <position position="1"/>
    </location>
</feature>
<evidence type="ECO:0000313" key="2">
    <source>
        <dbReference type="Proteomes" id="UP000199629"/>
    </source>
</evidence>
<keyword evidence="2" id="KW-1185">Reference proteome</keyword>
<protein>
    <submittedName>
        <fullName evidence="1">Tetratricopeptide repeat-containing protein</fullName>
    </submittedName>
</protein>
<proteinExistence type="predicted"/>
<reference evidence="2" key="1">
    <citation type="submission" date="2016-06" db="EMBL/GenBank/DDBJ databases">
        <authorList>
            <person name="Varghese N."/>
            <person name="Submissions Spin"/>
        </authorList>
    </citation>
    <scope>NUCLEOTIDE SEQUENCE [LARGE SCALE GENOMIC DNA]</scope>
    <source>
        <strain evidence="2">DSM 45246</strain>
    </source>
</reference>
<dbReference type="Gene3D" id="1.25.40.10">
    <property type="entry name" value="Tetratricopeptide repeat domain"/>
    <property type="match status" value="1"/>
</dbReference>
<evidence type="ECO:0000313" key="1">
    <source>
        <dbReference type="EMBL" id="SCF34209.1"/>
    </source>
</evidence>
<dbReference type="SUPFAM" id="SSF48452">
    <property type="entry name" value="TPR-like"/>
    <property type="match status" value="1"/>
</dbReference>
<dbReference type="Proteomes" id="UP000199629">
    <property type="component" value="Unassembled WGS sequence"/>
</dbReference>
<accession>A0A1C4ZMV2</accession>
<dbReference type="AlphaFoldDB" id="A0A1C4ZMV2"/>
<sequence length="117" mass="12855">RGDYAEAERRYQQSLTIDEELGNRAGTATSISQLGTLRTETGDIAEAVTFHCQALAIRLGIGVPQASFDIARLRDLRAKLGEHRFSDVVTAILDEQSLQALTALLDQVERPEQEDAT</sequence>
<dbReference type="RefSeq" id="WP_139141948.1">
    <property type="nucleotide sequence ID" value="NZ_FMCS01000017.1"/>
</dbReference>
<dbReference type="InterPro" id="IPR011990">
    <property type="entry name" value="TPR-like_helical_dom_sf"/>
</dbReference>
<gene>
    <name evidence="1" type="ORF">GA0070214_11792</name>
</gene>
<name>A0A1C4ZMV2_9ACTN</name>
<organism evidence="1 2">
    <name type="scientific">Micromonospora chaiyaphumensis</name>
    <dbReference type="NCBI Taxonomy" id="307119"/>
    <lineage>
        <taxon>Bacteria</taxon>
        <taxon>Bacillati</taxon>
        <taxon>Actinomycetota</taxon>
        <taxon>Actinomycetes</taxon>
        <taxon>Micromonosporales</taxon>
        <taxon>Micromonosporaceae</taxon>
        <taxon>Micromonospora</taxon>
    </lineage>
</organism>